<dbReference type="AlphaFoldDB" id="A0A969W6H6"/>
<comment type="caution">
    <text evidence="1">The sequence shown here is derived from an EMBL/GenBank/DDBJ whole genome shotgun (WGS) entry which is preliminary data.</text>
</comment>
<dbReference type="EMBL" id="JAAVXB010000002">
    <property type="protein sequence ID" value="NKF21551.1"/>
    <property type="molecule type" value="Genomic_DNA"/>
</dbReference>
<accession>A0A969W6H6</accession>
<dbReference type="Proteomes" id="UP000653472">
    <property type="component" value="Unassembled WGS sequence"/>
</dbReference>
<reference evidence="1" key="1">
    <citation type="submission" date="2020-03" db="EMBL/GenBank/DDBJ databases">
        <title>Solimonas marina sp. nov., isolated from deep seawater of the Pacific Ocean.</title>
        <authorList>
            <person name="Liu X."/>
            <person name="Lai Q."/>
            <person name="Sun F."/>
            <person name="Gai Y."/>
            <person name="Li G."/>
            <person name="Shao Z."/>
        </authorList>
    </citation>
    <scope>NUCLEOTIDE SEQUENCE</scope>
    <source>
        <strain evidence="1">C16B3</strain>
    </source>
</reference>
<organism evidence="1 2">
    <name type="scientific">Solimonas marina</name>
    <dbReference type="NCBI Taxonomy" id="2714601"/>
    <lineage>
        <taxon>Bacteria</taxon>
        <taxon>Pseudomonadati</taxon>
        <taxon>Pseudomonadota</taxon>
        <taxon>Gammaproteobacteria</taxon>
        <taxon>Nevskiales</taxon>
        <taxon>Nevskiaceae</taxon>
        <taxon>Solimonas</taxon>
    </lineage>
</organism>
<evidence type="ECO:0000313" key="2">
    <source>
        <dbReference type="Proteomes" id="UP000653472"/>
    </source>
</evidence>
<dbReference type="RefSeq" id="WP_168146808.1">
    <property type="nucleotide sequence ID" value="NZ_JAAVXB010000002.1"/>
</dbReference>
<proteinExistence type="predicted"/>
<evidence type="ECO:0000313" key="1">
    <source>
        <dbReference type="EMBL" id="NKF21551.1"/>
    </source>
</evidence>
<sequence length="89" mass="9876">MAAFDFRAFWSSLDDLGRAKLAHKAELSVAYISTGLISSRKVPRPASVRRLAAACCALGKKVTEQQLYLYFHERHLEAAAEKEPLRANG</sequence>
<keyword evidence="2" id="KW-1185">Reference proteome</keyword>
<gene>
    <name evidence="1" type="ORF">G7Y82_04420</name>
</gene>
<protein>
    <submittedName>
        <fullName evidence="1">Uncharacterized protein</fullName>
    </submittedName>
</protein>
<name>A0A969W6H6_9GAMM</name>